<dbReference type="PANTHER" id="PTHR30151:SF0">
    <property type="entry name" value="ABC TRANSPORTER PERMEASE PROTEIN MJ0413-RELATED"/>
    <property type="match status" value="1"/>
</dbReference>
<keyword evidence="3" id="KW-1003">Cell membrane</keyword>
<feature type="transmembrane region" description="Helical" evidence="7">
    <location>
        <begin position="230"/>
        <end position="251"/>
    </location>
</feature>
<dbReference type="PANTHER" id="PTHR30151">
    <property type="entry name" value="ALKANE SULFONATE ABC TRANSPORTER-RELATED, MEMBRANE SUBUNIT"/>
    <property type="match status" value="1"/>
</dbReference>
<protein>
    <submittedName>
        <fullName evidence="9">Aliphatic sulfonates transport permease protein SsuC</fullName>
    </submittedName>
</protein>
<evidence type="ECO:0000313" key="9">
    <source>
        <dbReference type="EMBL" id="GJD51433.1"/>
    </source>
</evidence>
<feature type="domain" description="ABC transmembrane type-1" evidence="8">
    <location>
        <begin position="68"/>
        <end position="252"/>
    </location>
</feature>
<feature type="transmembrane region" description="Helical" evidence="7">
    <location>
        <begin position="21"/>
        <end position="40"/>
    </location>
</feature>
<dbReference type="CDD" id="cd06261">
    <property type="entry name" value="TM_PBP2"/>
    <property type="match status" value="1"/>
</dbReference>
<reference evidence="9" key="1">
    <citation type="journal article" date="2021" name="Front. Microbiol.">
        <title>Comprehensive Comparative Genomics and Phenotyping of Methylobacterium Species.</title>
        <authorList>
            <person name="Alessa O."/>
            <person name="Ogura Y."/>
            <person name="Fujitani Y."/>
            <person name="Takami H."/>
            <person name="Hayashi T."/>
            <person name="Sahin N."/>
            <person name="Tani A."/>
        </authorList>
    </citation>
    <scope>NUCLEOTIDE SEQUENCE</scope>
    <source>
        <strain evidence="9">KCTC 52305</strain>
    </source>
</reference>
<evidence type="ECO:0000256" key="2">
    <source>
        <dbReference type="ARBA" id="ARBA00022448"/>
    </source>
</evidence>
<feature type="transmembrane region" description="Helical" evidence="7">
    <location>
        <begin position="106"/>
        <end position="128"/>
    </location>
</feature>
<name>A0ABQ4R1F3_9HYPH</name>
<evidence type="ECO:0000256" key="7">
    <source>
        <dbReference type="RuleBase" id="RU363032"/>
    </source>
</evidence>
<dbReference type="Gene3D" id="1.10.3720.10">
    <property type="entry name" value="MetI-like"/>
    <property type="match status" value="1"/>
</dbReference>
<keyword evidence="5 7" id="KW-1133">Transmembrane helix</keyword>
<proteinExistence type="inferred from homology"/>
<reference evidence="9" key="2">
    <citation type="submission" date="2021-08" db="EMBL/GenBank/DDBJ databases">
        <authorList>
            <person name="Tani A."/>
            <person name="Ola A."/>
            <person name="Ogura Y."/>
            <person name="Katsura K."/>
            <person name="Hayashi T."/>
        </authorList>
    </citation>
    <scope>NUCLEOTIDE SEQUENCE</scope>
    <source>
        <strain evidence="9">KCTC 52305</strain>
    </source>
</reference>
<sequence length="263" mass="26975">MSDPRERIRVSARLREGALGLLPILGLVGIWQAVVSLGLAPPALLPAPGTVLARCLAQFANPEFLGHAGATLSRLAVGFLAALVLGVGIGILAAASPGVLAVVRPLVRVLAPVPKVALYPAFILTLGFADASKIALVVADAVFPILLATLQGAAMVEPKLVWAARAAGTSPRAALLRVVLPATLPSILTGARIGLVVSCIVVFLAEMITSTDGLGYLLVRAARSFQTVDMFVPLIAISGLGLLLNGALGLARGRLLRGFPEEG</sequence>
<comment type="caution">
    <text evidence="9">The sequence shown here is derived from an EMBL/GenBank/DDBJ whole genome shotgun (WGS) entry which is preliminary data.</text>
</comment>
<keyword evidence="10" id="KW-1185">Reference proteome</keyword>
<keyword evidence="2 7" id="KW-0813">Transport</keyword>
<keyword evidence="4 7" id="KW-0812">Transmembrane</keyword>
<dbReference type="EMBL" id="BPQH01000013">
    <property type="protein sequence ID" value="GJD51433.1"/>
    <property type="molecule type" value="Genomic_DNA"/>
</dbReference>
<comment type="similarity">
    <text evidence="7">Belongs to the binding-protein-dependent transport system permease family.</text>
</comment>
<feature type="transmembrane region" description="Helical" evidence="7">
    <location>
        <begin position="193"/>
        <end position="218"/>
    </location>
</feature>
<gene>
    <name evidence="9" type="primary">ssuC_6</name>
    <name evidence="9" type="ORF">OPKNFCMD_4187</name>
</gene>
<keyword evidence="6 7" id="KW-0472">Membrane</keyword>
<evidence type="ECO:0000259" key="8">
    <source>
        <dbReference type="PROSITE" id="PS50928"/>
    </source>
</evidence>
<dbReference type="Proteomes" id="UP001055167">
    <property type="component" value="Unassembled WGS sequence"/>
</dbReference>
<comment type="subcellular location">
    <subcellularLocation>
        <location evidence="1 7">Cell membrane</location>
        <topology evidence="1 7">Multi-pass membrane protein</topology>
    </subcellularLocation>
</comment>
<feature type="transmembrane region" description="Helical" evidence="7">
    <location>
        <begin position="75"/>
        <end position="94"/>
    </location>
</feature>
<evidence type="ECO:0000313" key="10">
    <source>
        <dbReference type="Proteomes" id="UP001055167"/>
    </source>
</evidence>
<organism evidence="9 10">
    <name type="scientific">Methylobacterium crusticola</name>
    <dbReference type="NCBI Taxonomy" id="1697972"/>
    <lineage>
        <taxon>Bacteria</taxon>
        <taxon>Pseudomonadati</taxon>
        <taxon>Pseudomonadota</taxon>
        <taxon>Alphaproteobacteria</taxon>
        <taxon>Hyphomicrobiales</taxon>
        <taxon>Methylobacteriaceae</taxon>
        <taxon>Methylobacterium</taxon>
    </lineage>
</organism>
<accession>A0ABQ4R1F3</accession>
<dbReference type="InterPro" id="IPR035906">
    <property type="entry name" value="MetI-like_sf"/>
</dbReference>
<evidence type="ECO:0000256" key="4">
    <source>
        <dbReference type="ARBA" id="ARBA00022692"/>
    </source>
</evidence>
<feature type="transmembrane region" description="Helical" evidence="7">
    <location>
        <begin position="134"/>
        <end position="156"/>
    </location>
</feature>
<dbReference type="Pfam" id="PF00528">
    <property type="entry name" value="BPD_transp_1"/>
    <property type="match status" value="1"/>
</dbReference>
<evidence type="ECO:0000256" key="1">
    <source>
        <dbReference type="ARBA" id="ARBA00004651"/>
    </source>
</evidence>
<evidence type="ECO:0000256" key="5">
    <source>
        <dbReference type="ARBA" id="ARBA00022989"/>
    </source>
</evidence>
<dbReference type="SUPFAM" id="SSF161098">
    <property type="entry name" value="MetI-like"/>
    <property type="match status" value="1"/>
</dbReference>
<evidence type="ECO:0000256" key="3">
    <source>
        <dbReference type="ARBA" id="ARBA00022475"/>
    </source>
</evidence>
<evidence type="ECO:0000256" key="6">
    <source>
        <dbReference type="ARBA" id="ARBA00023136"/>
    </source>
</evidence>
<dbReference type="PROSITE" id="PS50928">
    <property type="entry name" value="ABC_TM1"/>
    <property type="match status" value="1"/>
</dbReference>
<dbReference type="InterPro" id="IPR000515">
    <property type="entry name" value="MetI-like"/>
</dbReference>